<dbReference type="InterPro" id="IPR050454">
    <property type="entry name" value="RTT106/SSRP1_HistChap/FACT"/>
</dbReference>
<evidence type="ECO:0000256" key="3">
    <source>
        <dbReference type="ARBA" id="ARBA00022705"/>
    </source>
</evidence>
<dbReference type="InterPro" id="IPR013719">
    <property type="entry name" value="RTT106/SPT16-like_middle_dom"/>
</dbReference>
<evidence type="ECO:0000256" key="7">
    <source>
        <dbReference type="ARBA" id="ARBA00023204"/>
    </source>
</evidence>
<dbReference type="SMART" id="SM01287">
    <property type="entry name" value="Rtt106"/>
    <property type="match status" value="1"/>
</dbReference>
<keyword evidence="6 10" id="KW-0804">Transcription</keyword>
<keyword evidence="4 10" id="KW-0227">DNA damage</keyword>
<dbReference type="Pfam" id="PF21103">
    <property type="entry name" value="PH1_SSRP1-like"/>
    <property type="match status" value="1"/>
</dbReference>
<comment type="similarity">
    <text evidence="1 10">Belongs to the SSRP1 family.</text>
</comment>
<feature type="compositionally biased region" description="Basic and acidic residues" evidence="11">
    <location>
        <begin position="645"/>
        <end position="664"/>
    </location>
</feature>
<keyword evidence="8 10" id="KW-0539">Nucleus</keyword>
<evidence type="ECO:0000256" key="8">
    <source>
        <dbReference type="ARBA" id="ARBA00023242"/>
    </source>
</evidence>
<dbReference type="Gene3D" id="2.30.29.150">
    <property type="match status" value="1"/>
</dbReference>
<dbReference type="InterPro" id="IPR035417">
    <property type="entry name" value="SSRP1/POB3_N"/>
</dbReference>
<dbReference type="Pfam" id="PF08512">
    <property type="entry name" value="Rttp106-like_middle"/>
    <property type="match status" value="1"/>
</dbReference>
<accession>A0A8H5B7R3</accession>
<dbReference type="AlphaFoldDB" id="A0A8H5B7R3"/>
<evidence type="ECO:0000256" key="6">
    <source>
        <dbReference type="ARBA" id="ARBA00023163"/>
    </source>
</evidence>
<dbReference type="Pfam" id="PF03531">
    <property type="entry name" value="SSrecog"/>
    <property type="match status" value="1"/>
</dbReference>
<organism evidence="13 14">
    <name type="scientific">Psilocybe cf. subviscida</name>
    <dbReference type="NCBI Taxonomy" id="2480587"/>
    <lineage>
        <taxon>Eukaryota</taxon>
        <taxon>Fungi</taxon>
        <taxon>Dikarya</taxon>
        <taxon>Basidiomycota</taxon>
        <taxon>Agaricomycotina</taxon>
        <taxon>Agaricomycetes</taxon>
        <taxon>Agaricomycetidae</taxon>
        <taxon>Agaricales</taxon>
        <taxon>Agaricineae</taxon>
        <taxon>Strophariaceae</taxon>
        <taxon>Psilocybe</taxon>
    </lineage>
</organism>
<gene>
    <name evidence="13" type="ORF">D9619_013163</name>
</gene>
<evidence type="ECO:0000256" key="10">
    <source>
        <dbReference type="RuleBase" id="RU364013"/>
    </source>
</evidence>
<feature type="compositionally biased region" description="Basic residues" evidence="11">
    <location>
        <begin position="586"/>
        <end position="596"/>
    </location>
</feature>
<dbReference type="InterPro" id="IPR000969">
    <property type="entry name" value="SSRP1/POB3"/>
</dbReference>
<sequence>MTTQFDTIYHGLSPEVGKFRVAPSGMAWKGIDTEGVTAIPANDVKWAQWLRVGRLFQLRIGLRDHRKEKFDGFAREDHDRLASLMKNHFQITLETVEVSVKGWNWGVTDFQGDDLAFTVSGKTAFELPLHHVANSNIAGKTEVSLEFSNLNPTANSGSKSKQMGDELTEIRFFVPGNITKVRGSDAGSQKSDNEDDEEEISAAQVFHDTIKDKAEIGQVTGDLILSFDEVLVLTPRGRYDMDMYPDFLRLRGKTYDYKVLYQSIARLFLLPKDDQHVLFILGLSTPIRQGQTLYQYLVMQFTREEEISATLNMDDEELAKYDKLKKTYEDPTYEVVSSVFRALAAKKIIGSGSFQSREGHPGFKANLKAVQGDLFMLERFIFFVSKQPLLIELGDIHQVVFSRVGAGSGTAGRTFDIKIVTKSGPEHSFTSINKEEHEVTEAYLRDKKIRVKSEVVPDADLLLAAVAGDDDDDDDMQSVASDESGGRKPRPKVSNGGDDDDSSEEDEDFQASGSDSGSPSDTDSDESGAETASDASGDLALTNKIKNKGKGKAKAKDGDGDGAPKKVVKKKASAPEGSDAEGANKPKPKPKPKPKAKPSPDSMDVDEEKPKPKPKPKAVPKPKATGNDAMDIDEEKPKPKSKPKKKEEGAEVEPPKKKMKKADD</sequence>
<evidence type="ECO:0000256" key="5">
    <source>
        <dbReference type="ARBA" id="ARBA00023015"/>
    </source>
</evidence>
<dbReference type="GO" id="GO:0006260">
    <property type="term" value="P:DNA replication"/>
    <property type="evidence" value="ECO:0007669"/>
    <property type="project" value="UniProtKB-KW"/>
</dbReference>
<name>A0A8H5B7R3_9AGAR</name>
<reference evidence="13 14" key="1">
    <citation type="journal article" date="2020" name="ISME J.">
        <title>Uncovering the hidden diversity of litter-decomposition mechanisms in mushroom-forming fungi.</title>
        <authorList>
            <person name="Floudas D."/>
            <person name="Bentzer J."/>
            <person name="Ahren D."/>
            <person name="Johansson T."/>
            <person name="Persson P."/>
            <person name="Tunlid A."/>
        </authorList>
    </citation>
    <scope>NUCLEOTIDE SEQUENCE [LARGE SCALE GENOMIC DNA]</scope>
    <source>
        <strain evidence="13 14">CBS 101986</strain>
    </source>
</reference>
<keyword evidence="5 10" id="KW-0805">Transcription regulation</keyword>
<evidence type="ECO:0000256" key="2">
    <source>
        <dbReference type="ARBA" id="ARBA00022454"/>
    </source>
</evidence>
<evidence type="ECO:0000256" key="9">
    <source>
        <dbReference type="ARBA" id="ARBA00025370"/>
    </source>
</evidence>
<comment type="caution">
    <text evidence="13">The sequence shown here is derived from an EMBL/GenBank/DDBJ whole genome shotgun (WGS) entry which is preliminary data.</text>
</comment>
<dbReference type="InterPro" id="IPR024954">
    <property type="entry name" value="SSRP1_DD"/>
</dbReference>
<evidence type="ECO:0000256" key="1">
    <source>
        <dbReference type="ARBA" id="ARBA00010060"/>
    </source>
</evidence>
<evidence type="ECO:0000313" key="13">
    <source>
        <dbReference type="EMBL" id="KAF5317558.1"/>
    </source>
</evidence>
<evidence type="ECO:0000256" key="11">
    <source>
        <dbReference type="SAM" id="MobiDB-lite"/>
    </source>
</evidence>
<keyword evidence="2 10" id="KW-0158">Chromosome</keyword>
<dbReference type="GO" id="GO:0035101">
    <property type="term" value="C:FACT complex"/>
    <property type="evidence" value="ECO:0007669"/>
    <property type="project" value="TreeGrafter"/>
</dbReference>
<dbReference type="Gene3D" id="2.30.29.30">
    <property type="entry name" value="Pleckstrin-homology domain (PH domain)/Phosphotyrosine-binding domain (PTB)"/>
    <property type="match status" value="2"/>
</dbReference>
<dbReference type="GO" id="GO:0006281">
    <property type="term" value="P:DNA repair"/>
    <property type="evidence" value="ECO:0007669"/>
    <property type="project" value="UniProtKB-KW"/>
</dbReference>
<feature type="compositionally biased region" description="Basic and acidic residues" evidence="11">
    <location>
        <begin position="554"/>
        <end position="564"/>
    </location>
</feature>
<dbReference type="GO" id="GO:0003677">
    <property type="term" value="F:DNA binding"/>
    <property type="evidence" value="ECO:0007669"/>
    <property type="project" value="InterPro"/>
</dbReference>
<dbReference type="Proteomes" id="UP000567179">
    <property type="component" value="Unassembled WGS sequence"/>
</dbReference>
<dbReference type="PRINTS" id="PR00887">
    <property type="entry name" value="SSRCOGNITION"/>
</dbReference>
<dbReference type="InterPro" id="IPR038167">
    <property type="entry name" value="SSRP1_sf"/>
</dbReference>
<keyword evidence="7 10" id="KW-0234">DNA repair</keyword>
<keyword evidence="3 10" id="KW-0235">DNA replication</keyword>
<dbReference type="GO" id="GO:0031491">
    <property type="term" value="F:nucleosome binding"/>
    <property type="evidence" value="ECO:0007669"/>
    <property type="project" value="TreeGrafter"/>
</dbReference>
<comment type="function">
    <text evidence="9 10">Component of the FACT complex, a general chromatin factor that acts to reorganize nucleosomes. The FACT complex is involved in multiple processes that require DNA as a template such as mRNA elongation, DNA replication and DNA repair. During transcription elongation the FACT complex acts as a histone chaperone that both destabilizes and restores nucleosomal structure. It facilitates the passage of RNA polymerase II and transcription by promoting the dissociation of one histone H2A-H2B dimer from the nucleosome, then subsequently promotes the reestablishment of the nucleosome following the passage of RNA polymerase II.</text>
</comment>
<feature type="region of interest" description="Disordered" evidence="11">
    <location>
        <begin position="466"/>
        <end position="664"/>
    </location>
</feature>
<evidence type="ECO:0000256" key="4">
    <source>
        <dbReference type="ARBA" id="ARBA00022763"/>
    </source>
</evidence>
<dbReference type="InterPro" id="IPR048993">
    <property type="entry name" value="SSRP1-like_PH1"/>
</dbReference>
<comment type="subcellular location">
    <subcellularLocation>
        <location evidence="10">Nucleus</location>
    </subcellularLocation>
    <subcellularLocation>
        <location evidence="10">Chromosome</location>
    </subcellularLocation>
</comment>
<protein>
    <recommendedName>
        <fullName evidence="10">FACT complex subunit POB3</fullName>
    </recommendedName>
</protein>
<proteinExistence type="inferred from homology"/>
<dbReference type="Gene3D" id="2.30.29.220">
    <property type="entry name" value="Structure-specific recognition protein (SSRP1)"/>
    <property type="match status" value="1"/>
</dbReference>
<feature type="domain" description="Histone chaperone RTT106/FACT complex subunit SPT16-like middle" evidence="12">
    <location>
        <begin position="360"/>
        <end position="454"/>
    </location>
</feature>
<keyword evidence="14" id="KW-1185">Reference proteome</keyword>
<dbReference type="SUPFAM" id="SSF50729">
    <property type="entry name" value="PH domain-like"/>
    <property type="match status" value="1"/>
</dbReference>
<dbReference type="PANTHER" id="PTHR45849">
    <property type="entry name" value="FACT COMPLEX SUBUNIT SSRP1"/>
    <property type="match status" value="1"/>
</dbReference>
<evidence type="ECO:0000259" key="12">
    <source>
        <dbReference type="SMART" id="SM01287"/>
    </source>
</evidence>
<dbReference type="CDD" id="cd13230">
    <property type="entry name" value="PH1_SSRP1-like"/>
    <property type="match status" value="1"/>
</dbReference>
<dbReference type="GO" id="GO:0042393">
    <property type="term" value="F:histone binding"/>
    <property type="evidence" value="ECO:0007669"/>
    <property type="project" value="TreeGrafter"/>
</dbReference>
<dbReference type="FunFam" id="2.30.29.150:FF:000001">
    <property type="entry name" value="Fact complex subunit ssrp1"/>
    <property type="match status" value="1"/>
</dbReference>
<feature type="compositionally biased region" description="Acidic residues" evidence="11">
    <location>
        <begin position="497"/>
        <end position="509"/>
    </location>
</feature>
<dbReference type="PANTHER" id="PTHR45849:SF1">
    <property type="entry name" value="FACT COMPLEX SUBUNIT SSRP1"/>
    <property type="match status" value="1"/>
</dbReference>
<dbReference type="Pfam" id="PF17292">
    <property type="entry name" value="POB3_N"/>
    <property type="match status" value="1"/>
</dbReference>
<dbReference type="CDD" id="cd13231">
    <property type="entry name" value="PH2_SSRP1-like"/>
    <property type="match status" value="1"/>
</dbReference>
<dbReference type="InterPro" id="IPR011993">
    <property type="entry name" value="PH-like_dom_sf"/>
</dbReference>
<dbReference type="EMBL" id="JAACJJ010000033">
    <property type="protein sequence ID" value="KAF5317558.1"/>
    <property type="molecule type" value="Genomic_DNA"/>
</dbReference>
<evidence type="ECO:0000313" key="14">
    <source>
        <dbReference type="Proteomes" id="UP000567179"/>
    </source>
</evidence>
<feature type="compositionally biased region" description="Low complexity" evidence="11">
    <location>
        <begin position="512"/>
        <end position="521"/>
    </location>
</feature>
<dbReference type="OrthoDB" id="498543at2759"/>